<evidence type="ECO:0000313" key="1">
    <source>
        <dbReference type="Proteomes" id="UP000095281"/>
    </source>
</evidence>
<dbReference type="Proteomes" id="UP000095281">
    <property type="component" value="Unplaced"/>
</dbReference>
<name>A0A1I8B4P2_MELHA</name>
<accession>A0A1I8B4P2</accession>
<keyword evidence="1" id="KW-1185">Reference proteome</keyword>
<evidence type="ECO:0000313" key="2">
    <source>
        <dbReference type="WBParaSite" id="MhA1_Contig1334.frz3.gene3"/>
    </source>
</evidence>
<proteinExistence type="predicted"/>
<dbReference type="AlphaFoldDB" id="A0A1I8B4P2"/>
<dbReference type="Gene3D" id="2.60.120.920">
    <property type="match status" value="1"/>
</dbReference>
<dbReference type="SUPFAM" id="SSF49899">
    <property type="entry name" value="Concanavalin A-like lectins/glucanases"/>
    <property type="match status" value="1"/>
</dbReference>
<protein>
    <submittedName>
        <fullName evidence="2">B30.2/SPRY domain-containing protein</fullName>
    </submittedName>
</protein>
<sequence length="180" mass="20375">MSAENNPNQNVVLDNPITIRGENFFSRAAGASLAYSLFYFEVTLTDIFNMEESSFFIGLHSFDNNDVCLMFNENNFMCKNLGIIPFQYNLSSEDVIGCGVIYPPTANTYEAPHVFFTINGSKFGKTIRPYTPCTDNLLPMVCLDCCSIAANFGQRDFRYDVNNHISHGETFHLDEWTKPN</sequence>
<dbReference type="InterPro" id="IPR013320">
    <property type="entry name" value="ConA-like_dom_sf"/>
</dbReference>
<organism evidence="1 2">
    <name type="scientific">Meloidogyne hapla</name>
    <name type="common">Root-knot nematode worm</name>
    <dbReference type="NCBI Taxonomy" id="6305"/>
    <lineage>
        <taxon>Eukaryota</taxon>
        <taxon>Metazoa</taxon>
        <taxon>Ecdysozoa</taxon>
        <taxon>Nematoda</taxon>
        <taxon>Chromadorea</taxon>
        <taxon>Rhabditida</taxon>
        <taxon>Tylenchina</taxon>
        <taxon>Tylenchomorpha</taxon>
        <taxon>Tylenchoidea</taxon>
        <taxon>Meloidogynidae</taxon>
        <taxon>Meloidogyninae</taxon>
        <taxon>Meloidogyne</taxon>
    </lineage>
</organism>
<dbReference type="InterPro" id="IPR043136">
    <property type="entry name" value="B30.2/SPRY_sf"/>
</dbReference>
<reference evidence="2" key="1">
    <citation type="submission" date="2016-11" db="UniProtKB">
        <authorList>
            <consortium name="WormBaseParasite"/>
        </authorList>
    </citation>
    <scope>IDENTIFICATION</scope>
</reference>
<dbReference type="WBParaSite" id="MhA1_Contig1334.frz3.gene3">
    <property type="protein sequence ID" value="MhA1_Contig1334.frz3.gene3"/>
    <property type="gene ID" value="MhA1_Contig1334.frz3.gene3"/>
</dbReference>